<evidence type="ECO:0000256" key="1">
    <source>
        <dbReference type="SAM" id="Coils"/>
    </source>
</evidence>
<keyword evidence="4" id="KW-1185">Reference proteome</keyword>
<evidence type="ECO:0000313" key="3">
    <source>
        <dbReference type="EMBL" id="NKE16211.1"/>
    </source>
</evidence>
<dbReference type="RefSeq" id="WP_168039501.1">
    <property type="nucleotide sequence ID" value="NZ_JAAEDK010000018.1"/>
</dbReference>
<dbReference type="Proteomes" id="UP001138708">
    <property type="component" value="Unassembled WGS sequence"/>
</dbReference>
<dbReference type="EMBL" id="JAAVUP010000001">
    <property type="protein sequence ID" value="NKE16211.1"/>
    <property type="molecule type" value="Genomic_DNA"/>
</dbReference>
<dbReference type="Proteomes" id="UP000746741">
    <property type="component" value="Unassembled WGS sequence"/>
</dbReference>
<reference evidence="3 4" key="2">
    <citation type="submission" date="2020-02" db="EMBL/GenBank/DDBJ databases">
        <authorList>
            <person name="Sun Q."/>
            <person name="Inoue M."/>
        </authorList>
    </citation>
    <scope>NUCLEOTIDE SEQUENCE [LARGE SCALE GENOMIC DNA]</scope>
    <source>
        <strain evidence="3 4">KCTC 22478</strain>
    </source>
</reference>
<evidence type="ECO:0000313" key="4">
    <source>
        <dbReference type="Proteomes" id="UP000746741"/>
    </source>
</evidence>
<evidence type="ECO:0000313" key="2">
    <source>
        <dbReference type="EMBL" id="MBR0659510.1"/>
    </source>
</evidence>
<proteinExistence type="predicted"/>
<dbReference type="AlphaFoldDB" id="A0A9X9WGQ0"/>
<comment type="caution">
    <text evidence="2">The sequence shown here is derived from an EMBL/GenBank/DDBJ whole genome shotgun (WGS) entry which is preliminary data.</text>
</comment>
<reference evidence="2" key="1">
    <citation type="submission" date="2020-01" db="EMBL/GenBank/DDBJ databases">
        <authorList>
            <person name="Rat A."/>
        </authorList>
    </citation>
    <scope>NUCLEOTIDE SEQUENCE</scope>
    <source>
        <strain evidence="2">LMG 31161</strain>
    </source>
</reference>
<name>A0A9X9WGQ0_9PROT</name>
<reference evidence="2" key="3">
    <citation type="journal article" date="2021" name="Syst. Appl. Microbiol.">
        <title>Roseomonas hellenica sp. nov., isolated from roots of wild-growing Alkanna tinctoria.</title>
        <authorList>
            <person name="Rat A."/>
            <person name="Naranjo H.D."/>
            <person name="Lebbe L."/>
            <person name="Cnockaert M."/>
            <person name="Krigas N."/>
            <person name="Grigoriadou K."/>
            <person name="Maloupa E."/>
            <person name="Willems A."/>
        </authorList>
    </citation>
    <scope>NUCLEOTIDE SEQUENCE</scope>
    <source>
        <strain evidence="2">LMG 31161</strain>
    </source>
</reference>
<organism evidence="2 5">
    <name type="scientific">Neoroseomonas oryzicola</name>
    <dbReference type="NCBI Taxonomy" id="535904"/>
    <lineage>
        <taxon>Bacteria</taxon>
        <taxon>Pseudomonadati</taxon>
        <taxon>Pseudomonadota</taxon>
        <taxon>Alphaproteobacteria</taxon>
        <taxon>Acetobacterales</taxon>
        <taxon>Acetobacteraceae</taxon>
        <taxon>Neoroseomonas</taxon>
    </lineage>
</organism>
<dbReference type="EMBL" id="JAAEDK010000018">
    <property type="protein sequence ID" value="MBR0659510.1"/>
    <property type="molecule type" value="Genomic_DNA"/>
</dbReference>
<protein>
    <submittedName>
        <fullName evidence="2">SH3 domain-containing protein</fullName>
    </submittedName>
</protein>
<keyword evidence="1" id="KW-0175">Coiled coil</keyword>
<gene>
    <name evidence="3" type="ORF">GWK15_04600</name>
    <name evidence="2" type="ORF">GXW75_09645</name>
</gene>
<evidence type="ECO:0000313" key="5">
    <source>
        <dbReference type="Proteomes" id="UP001138708"/>
    </source>
</evidence>
<accession>A0A9X9WGQ0</accession>
<sequence>MGKPVSVTAHEAPRLSAEHAPALRRLRVAGVSGALMGLVLAAGCAGGPGGGFAAGGDGCRSQQGSFVGAGNPFVGQPEGGGTWSRARNSQNFGRSAGAGAAVLESSLAQENSDLDGLQIAFDALLYCRWIEARTIRAELAAGRTTRPVADQRMAALRARLQRDLARAQQVLDSLQQRATEREAAVEAVAPGMREAERRARSETGTTRSVVAAATVPLRLRPESGAPEIGRVPAGTAVRVRPAQSGFALVEGSDGLRGYAPTGAFQIADYAAPRAAAAGTGGRLRVLAASNIAKRDNFAESLSLAREAAVSGFELGA</sequence>
<feature type="coiled-coil region" evidence="1">
    <location>
        <begin position="157"/>
        <end position="184"/>
    </location>
</feature>